<sequence>MITIYFKSLFNPSYPTLTDTDEVSGSNLRSALERKANKSGGIKKKGVRKMKRGQAKTINDLPKLNS</sequence>
<evidence type="ECO:0000256" key="1">
    <source>
        <dbReference type="SAM" id="MobiDB-lite"/>
    </source>
</evidence>
<dbReference type="EMBL" id="BRXX01000510">
    <property type="protein sequence ID" value="GMI15021.1"/>
    <property type="molecule type" value="Genomic_DNA"/>
</dbReference>
<gene>
    <name evidence="2" type="ORF">TrVE_jg13937</name>
</gene>
<protein>
    <submittedName>
        <fullName evidence="2">Uncharacterized protein</fullName>
    </submittedName>
</protein>
<dbReference type="AlphaFoldDB" id="A0A9W7KXQ4"/>
<proteinExistence type="predicted"/>
<dbReference type="Proteomes" id="UP001165160">
    <property type="component" value="Unassembled WGS sequence"/>
</dbReference>
<reference evidence="3" key="1">
    <citation type="journal article" date="2023" name="Commun. Biol.">
        <title>Genome analysis of Parmales, the sister group of diatoms, reveals the evolutionary specialization of diatoms from phago-mixotrophs to photoautotrophs.</title>
        <authorList>
            <person name="Ban H."/>
            <person name="Sato S."/>
            <person name="Yoshikawa S."/>
            <person name="Yamada K."/>
            <person name="Nakamura Y."/>
            <person name="Ichinomiya M."/>
            <person name="Sato N."/>
            <person name="Blanc-Mathieu R."/>
            <person name="Endo H."/>
            <person name="Kuwata A."/>
            <person name="Ogata H."/>
        </authorList>
    </citation>
    <scope>NUCLEOTIDE SEQUENCE [LARGE SCALE GENOMIC DNA]</scope>
    <source>
        <strain evidence="3">NIES 3699</strain>
    </source>
</reference>
<accession>A0A9W7KXQ4</accession>
<evidence type="ECO:0000313" key="2">
    <source>
        <dbReference type="EMBL" id="GMI15021.1"/>
    </source>
</evidence>
<keyword evidence="3" id="KW-1185">Reference proteome</keyword>
<name>A0A9W7KXQ4_9STRA</name>
<organism evidence="2 3">
    <name type="scientific">Triparma verrucosa</name>
    <dbReference type="NCBI Taxonomy" id="1606542"/>
    <lineage>
        <taxon>Eukaryota</taxon>
        <taxon>Sar</taxon>
        <taxon>Stramenopiles</taxon>
        <taxon>Ochrophyta</taxon>
        <taxon>Bolidophyceae</taxon>
        <taxon>Parmales</taxon>
        <taxon>Triparmaceae</taxon>
        <taxon>Triparma</taxon>
    </lineage>
</organism>
<evidence type="ECO:0000313" key="3">
    <source>
        <dbReference type="Proteomes" id="UP001165160"/>
    </source>
</evidence>
<comment type="caution">
    <text evidence="2">The sequence shown here is derived from an EMBL/GenBank/DDBJ whole genome shotgun (WGS) entry which is preliminary data.</text>
</comment>
<feature type="compositionally biased region" description="Basic residues" evidence="1">
    <location>
        <begin position="41"/>
        <end position="54"/>
    </location>
</feature>
<feature type="region of interest" description="Disordered" evidence="1">
    <location>
        <begin position="31"/>
        <end position="66"/>
    </location>
</feature>